<name>A0A087UMD6_STEMI</name>
<gene>
    <name evidence="1" type="ORF">X975_00451</name>
</gene>
<dbReference type="EMBL" id="KK120552">
    <property type="protein sequence ID" value="KFM78525.1"/>
    <property type="molecule type" value="Genomic_DNA"/>
</dbReference>
<accession>A0A087UMD6</accession>
<dbReference type="AlphaFoldDB" id="A0A087UMD6"/>
<evidence type="ECO:0000313" key="1">
    <source>
        <dbReference type="EMBL" id="KFM78525.1"/>
    </source>
</evidence>
<protein>
    <submittedName>
        <fullName evidence="1">Uncharacterized protein</fullName>
    </submittedName>
</protein>
<proteinExistence type="predicted"/>
<dbReference type="Proteomes" id="UP000054359">
    <property type="component" value="Unassembled WGS sequence"/>
</dbReference>
<evidence type="ECO:0000313" key="2">
    <source>
        <dbReference type="Proteomes" id="UP000054359"/>
    </source>
</evidence>
<sequence>MMRSNIKLPMVENRFLCRSKLLPTTDRAHCPMITGRTTVPLS</sequence>
<feature type="non-terminal residue" evidence="1">
    <location>
        <position position="42"/>
    </location>
</feature>
<organism evidence="1 2">
    <name type="scientific">Stegodyphus mimosarum</name>
    <name type="common">African social velvet spider</name>
    <dbReference type="NCBI Taxonomy" id="407821"/>
    <lineage>
        <taxon>Eukaryota</taxon>
        <taxon>Metazoa</taxon>
        <taxon>Ecdysozoa</taxon>
        <taxon>Arthropoda</taxon>
        <taxon>Chelicerata</taxon>
        <taxon>Arachnida</taxon>
        <taxon>Araneae</taxon>
        <taxon>Araneomorphae</taxon>
        <taxon>Entelegynae</taxon>
        <taxon>Eresoidea</taxon>
        <taxon>Eresidae</taxon>
        <taxon>Stegodyphus</taxon>
    </lineage>
</organism>
<reference evidence="1 2" key="1">
    <citation type="submission" date="2013-11" db="EMBL/GenBank/DDBJ databases">
        <title>Genome sequencing of Stegodyphus mimosarum.</title>
        <authorList>
            <person name="Bechsgaard J."/>
        </authorList>
    </citation>
    <scope>NUCLEOTIDE SEQUENCE [LARGE SCALE GENOMIC DNA]</scope>
</reference>
<keyword evidence="2" id="KW-1185">Reference proteome</keyword>